<reference evidence="2" key="1">
    <citation type="submission" date="2020-02" db="EMBL/GenBank/DDBJ databases">
        <authorList>
            <person name="Meier V. D."/>
        </authorList>
    </citation>
    <scope>NUCLEOTIDE SEQUENCE</scope>
    <source>
        <strain evidence="2">AVDCRST_MAG11</strain>
    </source>
</reference>
<feature type="non-terminal residue" evidence="2">
    <location>
        <position position="61"/>
    </location>
</feature>
<sequence>AGRDAPRSSAPPRWTGCRGAGPPARCGSTSTPHGARSTRRWRRSSGTCAARCAVSANASVS</sequence>
<feature type="region of interest" description="Disordered" evidence="1">
    <location>
        <begin position="1"/>
        <end position="42"/>
    </location>
</feature>
<gene>
    <name evidence="2" type="ORF">AVDCRST_MAG11-3143</name>
</gene>
<dbReference type="AlphaFoldDB" id="A0A6J4LX77"/>
<organism evidence="2">
    <name type="scientific">uncultured Gemmatimonadaceae bacterium</name>
    <dbReference type="NCBI Taxonomy" id="246130"/>
    <lineage>
        <taxon>Bacteria</taxon>
        <taxon>Pseudomonadati</taxon>
        <taxon>Gemmatimonadota</taxon>
        <taxon>Gemmatimonadia</taxon>
        <taxon>Gemmatimonadales</taxon>
        <taxon>Gemmatimonadaceae</taxon>
        <taxon>environmental samples</taxon>
    </lineage>
</organism>
<feature type="non-terminal residue" evidence="2">
    <location>
        <position position="1"/>
    </location>
</feature>
<proteinExistence type="predicted"/>
<dbReference type="EMBL" id="CADCTU010000681">
    <property type="protein sequence ID" value="CAA9344366.1"/>
    <property type="molecule type" value="Genomic_DNA"/>
</dbReference>
<accession>A0A6J4LX77</accession>
<name>A0A6J4LX77_9BACT</name>
<evidence type="ECO:0000256" key="1">
    <source>
        <dbReference type="SAM" id="MobiDB-lite"/>
    </source>
</evidence>
<protein>
    <submittedName>
        <fullName evidence="2">Uncharacterized protein</fullName>
    </submittedName>
</protein>
<evidence type="ECO:0000313" key="2">
    <source>
        <dbReference type="EMBL" id="CAA9344366.1"/>
    </source>
</evidence>